<organism evidence="1">
    <name type="scientific">Clostridium botulinum</name>
    <dbReference type="NCBI Taxonomy" id="1491"/>
    <lineage>
        <taxon>Bacteria</taxon>
        <taxon>Bacillati</taxon>
        <taxon>Bacillota</taxon>
        <taxon>Clostridia</taxon>
        <taxon>Eubacteriales</taxon>
        <taxon>Clostridiaceae</taxon>
        <taxon>Clostridium</taxon>
    </lineage>
</organism>
<proteinExistence type="predicted"/>
<geneLocation type="plasmid" evidence="1">
    <name>pFI1111E1</name>
</geneLocation>
<name>A0A126JJA1_CLOBO</name>
<dbReference type="AlphaFoldDB" id="A0A126JJA1"/>
<keyword evidence="1" id="KW-0614">Plasmid</keyword>
<dbReference type="EMBL" id="KT897280">
    <property type="protein sequence ID" value="ALT05877.1"/>
    <property type="molecule type" value="Genomic_DNA"/>
</dbReference>
<protein>
    <submittedName>
        <fullName evidence="1">Uncharacterized protein</fullName>
    </submittedName>
</protein>
<sequence>MIKLCSKFTADPSEVHTNFNQTLFQKLISNLTILIHFQKKF</sequence>
<accession>A0A126JJA1</accession>
<reference evidence="1" key="1">
    <citation type="journal article" date="2016" name="Genome Biol. Evol.">
        <title>Evolution of chromosomal Clostridium botulinum type E neurotoxin gene clusters: evidence provided by their rare plasmid borne counterparts.</title>
        <authorList>
            <person name="Carter A.T."/>
            <person name="Austin J.W."/>
            <person name="Weedmark K.A."/>
            <person name="Peck M.W."/>
        </authorList>
    </citation>
    <scope>NUCLEOTIDE SEQUENCE</scope>
    <source>
        <strain evidence="1">FI1111E1</strain>
        <plasmid evidence="1">pFI1111E1</plasmid>
    </source>
</reference>
<evidence type="ECO:0000313" key="1">
    <source>
        <dbReference type="EMBL" id="ALT05877.1"/>
    </source>
</evidence>